<name>A0AAE0DGC3_9LECA</name>
<dbReference type="Pfam" id="PF20253">
    <property type="entry name" value="DUF6604"/>
    <property type="match status" value="1"/>
</dbReference>
<evidence type="ECO:0000313" key="4">
    <source>
        <dbReference type="Proteomes" id="UP001276659"/>
    </source>
</evidence>
<feature type="compositionally biased region" description="Polar residues" evidence="1">
    <location>
        <begin position="93"/>
        <end position="111"/>
    </location>
</feature>
<dbReference type="AlphaFoldDB" id="A0AAE0DGC3"/>
<dbReference type="InterPro" id="IPR046539">
    <property type="entry name" value="DUF6604"/>
</dbReference>
<proteinExistence type="predicted"/>
<reference evidence="3" key="1">
    <citation type="submission" date="2022-11" db="EMBL/GenBank/DDBJ databases">
        <title>Chromosomal genome sequence assembly and mating type (MAT) locus characterization of the leprose asexual lichenized fungus Lepraria neglecta (Nyl.) Erichsen.</title>
        <authorList>
            <person name="Allen J.L."/>
            <person name="Pfeffer B."/>
        </authorList>
    </citation>
    <scope>NUCLEOTIDE SEQUENCE</scope>
    <source>
        <strain evidence="3">Allen 5258</strain>
    </source>
</reference>
<feature type="domain" description="DUF6604" evidence="2">
    <location>
        <begin position="20"/>
        <end position="127"/>
    </location>
</feature>
<feature type="region of interest" description="Disordered" evidence="1">
    <location>
        <begin position="93"/>
        <end position="115"/>
    </location>
</feature>
<evidence type="ECO:0000313" key="3">
    <source>
        <dbReference type="EMBL" id="KAK3168611.1"/>
    </source>
</evidence>
<dbReference type="Proteomes" id="UP001276659">
    <property type="component" value="Unassembled WGS sequence"/>
</dbReference>
<organism evidence="3 4">
    <name type="scientific">Lepraria neglecta</name>
    <dbReference type="NCBI Taxonomy" id="209136"/>
    <lineage>
        <taxon>Eukaryota</taxon>
        <taxon>Fungi</taxon>
        <taxon>Dikarya</taxon>
        <taxon>Ascomycota</taxon>
        <taxon>Pezizomycotina</taxon>
        <taxon>Lecanoromycetes</taxon>
        <taxon>OSLEUM clade</taxon>
        <taxon>Lecanoromycetidae</taxon>
        <taxon>Lecanorales</taxon>
        <taxon>Lecanorineae</taxon>
        <taxon>Stereocaulaceae</taxon>
        <taxon>Lepraria</taxon>
    </lineage>
</organism>
<gene>
    <name evidence="3" type="ORF">OEA41_005059</name>
</gene>
<keyword evidence="4" id="KW-1185">Reference proteome</keyword>
<evidence type="ECO:0000259" key="2">
    <source>
        <dbReference type="Pfam" id="PF20253"/>
    </source>
</evidence>
<comment type="caution">
    <text evidence="3">The sequence shown here is derived from an EMBL/GenBank/DDBJ whole genome shotgun (WGS) entry which is preliminary data.</text>
</comment>
<protein>
    <recommendedName>
        <fullName evidence="2">DUF6604 domain-containing protein</fullName>
    </recommendedName>
</protein>
<dbReference type="EMBL" id="JASNWA010000010">
    <property type="protein sequence ID" value="KAK3168611.1"/>
    <property type="molecule type" value="Genomic_DNA"/>
</dbReference>
<accession>A0AAE0DGC3</accession>
<evidence type="ECO:0000256" key="1">
    <source>
        <dbReference type="SAM" id="MobiDB-lite"/>
    </source>
</evidence>
<sequence length="354" mass="40145">MRLSNGWQQQQASTPTCLLNELRQAAEITKSRRVEIPTEILWAFELAIDARTDISEYFKQMTGFKDEKTRYHEHFTKTLKLIYKLLRGKQQSAGGKMTSASSKGQQPTKSQNRYDHLPKVSNEPEVEIFAAAEDNAAVLGEEPTSSVEEPLEPELSLKDDDMVKDFELYYGAIFLSGHGLVSRWKAFLGSLRTAPPLRPGLEKSTNYITVQSDPEDEPRQFAAERSVLDLLLNSMHRVILSNEPKKSDKMLINPDFLREMNPPISGLIEFILSEEKACQTHAMFGLQLLAESYKSFTIPNHEQLHPTAASKCLDSLRMFEVVLVIYENASLSNVYAIVNAKGAWEIRSRKLFRS</sequence>